<dbReference type="AlphaFoldDB" id="A0AA35ZWI9"/>
<organism evidence="1 2">
    <name type="scientific">Lactuca saligna</name>
    <name type="common">Willowleaf lettuce</name>
    <dbReference type="NCBI Taxonomy" id="75948"/>
    <lineage>
        <taxon>Eukaryota</taxon>
        <taxon>Viridiplantae</taxon>
        <taxon>Streptophyta</taxon>
        <taxon>Embryophyta</taxon>
        <taxon>Tracheophyta</taxon>
        <taxon>Spermatophyta</taxon>
        <taxon>Magnoliopsida</taxon>
        <taxon>eudicotyledons</taxon>
        <taxon>Gunneridae</taxon>
        <taxon>Pentapetalae</taxon>
        <taxon>asterids</taxon>
        <taxon>campanulids</taxon>
        <taxon>Asterales</taxon>
        <taxon>Asteraceae</taxon>
        <taxon>Cichorioideae</taxon>
        <taxon>Cichorieae</taxon>
        <taxon>Lactucinae</taxon>
        <taxon>Lactuca</taxon>
    </lineage>
</organism>
<gene>
    <name evidence="1" type="ORF">LSALG_LOCUS37719</name>
</gene>
<protein>
    <submittedName>
        <fullName evidence="1">Uncharacterized protein</fullName>
    </submittedName>
</protein>
<name>A0AA35ZWI9_LACSI</name>
<accession>A0AA35ZWI9</accession>
<keyword evidence="2" id="KW-1185">Reference proteome</keyword>
<dbReference type="EMBL" id="OX465084">
    <property type="protein sequence ID" value="CAI9298987.1"/>
    <property type="molecule type" value="Genomic_DNA"/>
</dbReference>
<reference evidence="1" key="1">
    <citation type="submission" date="2023-04" db="EMBL/GenBank/DDBJ databases">
        <authorList>
            <person name="Vijverberg K."/>
            <person name="Xiong W."/>
            <person name="Schranz E."/>
        </authorList>
    </citation>
    <scope>NUCLEOTIDE SEQUENCE</scope>
</reference>
<evidence type="ECO:0000313" key="2">
    <source>
        <dbReference type="Proteomes" id="UP001177003"/>
    </source>
</evidence>
<dbReference type="Proteomes" id="UP001177003">
    <property type="component" value="Chromosome 8"/>
</dbReference>
<sequence>MIQWKKKKSLKLQSVIFIQEEISCQIDFEEIGILSSSMKTSTVDTTTILGDLIKPSIPKQTSVIPPEVSITKSFHEEVRTSGISTHVSNMDVNVNMGEGVSKNGHPVSTQGIRETSVITTTTSLPSFVSTVTTTIHSPTFDQVMNQPITYVFPSQFTNPPKLVNGDETDDEVFGGSFLDHEFDHEEEVIPNHMLMSGKQFKILNRKLNSLLQSQVDVGSKHSVLGIEVDIMLKAQEHQLQHKLDSLDKTINSMSKLSLIRSIMKSRS</sequence>
<evidence type="ECO:0000313" key="1">
    <source>
        <dbReference type="EMBL" id="CAI9298987.1"/>
    </source>
</evidence>
<proteinExistence type="predicted"/>